<evidence type="ECO:0000256" key="2">
    <source>
        <dbReference type="ARBA" id="ARBA00012438"/>
    </source>
</evidence>
<keyword evidence="5" id="KW-1133">Transmembrane helix</keyword>
<evidence type="ECO:0000259" key="7">
    <source>
        <dbReference type="PROSITE" id="PS50109"/>
    </source>
</evidence>
<dbReference type="Pfam" id="PF07695">
    <property type="entry name" value="7TMR-DISM_7TM"/>
    <property type="match status" value="1"/>
</dbReference>
<dbReference type="Pfam" id="PF07696">
    <property type="entry name" value="7TMR-DISMED2"/>
    <property type="match status" value="1"/>
</dbReference>
<feature type="signal peptide" evidence="6">
    <location>
        <begin position="1"/>
        <end position="22"/>
    </location>
</feature>
<dbReference type="EMBL" id="JAZDQT010000001">
    <property type="protein sequence ID" value="MEE1943858.1"/>
    <property type="molecule type" value="Genomic_DNA"/>
</dbReference>
<dbReference type="InterPro" id="IPR004358">
    <property type="entry name" value="Sig_transdc_His_kin-like_C"/>
</dbReference>
<comment type="catalytic activity">
    <reaction evidence="1">
        <text>ATP + protein L-histidine = ADP + protein N-phospho-L-histidine.</text>
        <dbReference type="EC" id="2.7.13.3"/>
    </reaction>
</comment>
<dbReference type="SMART" id="SM00387">
    <property type="entry name" value="HATPase_c"/>
    <property type="match status" value="1"/>
</dbReference>
<dbReference type="SUPFAM" id="SSF55874">
    <property type="entry name" value="ATPase domain of HSP90 chaperone/DNA topoisomerase II/histidine kinase"/>
    <property type="match status" value="1"/>
</dbReference>
<dbReference type="InterPro" id="IPR005467">
    <property type="entry name" value="His_kinase_dom"/>
</dbReference>
<dbReference type="InterPro" id="IPR036097">
    <property type="entry name" value="HisK_dim/P_sf"/>
</dbReference>
<dbReference type="Gene3D" id="1.10.287.130">
    <property type="match status" value="1"/>
</dbReference>
<feature type="transmembrane region" description="Helical" evidence="5">
    <location>
        <begin position="356"/>
        <end position="377"/>
    </location>
</feature>
<dbReference type="PANTHER" id="PTHR43065:SF50">
    <property type="entry name" value="HISTIDINE KINASE"/>
    <property type="match status" value="1"/>
</dbReference>
<keyword evidence="5" id="KW-0812">Transmembrane</keyword>
<feature type="transmembrane region" description="Helical" evidence="5">
    <location>
        <begin position="272"/>
        <end position="295"/>
    </location>
</feature>
<evidence type="ECO:0000256" key="3">
    <source>
        <dbReference type="ARBA" id="ARBA00022553"/>
    </source>
</evidence>
<dbReference type="CDD" id="cd00082">
    <property type="entry name" value="HisKA"/>
    <property type="match status" value="1"/>
</dbReference>
<name>A0ABU7I332_9SPHI</name>
<dbReference type="SUPFAM" id="SSF47384">
    <property type="entry name" value="Homodimeric domain of signal transducing histidine kinase"/>
    <property type="match status" value="1"/>
</dbReference>
<dbReference type="InterPro" id="IPR011623">
    <property type="entry name" value="7TMR_DISM_rcpt_extracell_dom1"/>
</dbReference>
<dbReference type="EC" id="2.7.13.3" evidence="2"/>
<reference evidence="8 9" key="1">
    <citation type="submission" date="2024-01" db="EMBL/GenBank/DDBJ databases">
        <title>Pedobacter sp. nov., isolated from fresh soil.</title>
        <authorList>
            <person name="Le N.T.T."/>
        </authorList>
    </citation>
    <scope>NUCLEOTIDE SEQUENCE [LARGE SCALE GENOMIC DNA]</scope>
    <source>
        <strain evidence="8 9">KR3-3</strain>
    </source>
</reference>
<keyword evidence="9" id="KW-1185">Reference proteome</keyword>
<keyword evidence="4" id="KW-0175">Coiled coil</keyword>
<dbReference type="Pfam" id="PF02518">
    <property type="entry name" value="HATPase_c"/>
    <property type="match status" value="1"/>
</dbReference>
<dbReference type="PROSITE" id="PS50109">
    <property type="entry name" value="HIS_KIN"/>
    <property type="match status" value="1"/>
</dbReference>
<keyword evidence="6" id="KW-0732">Signal</keyword>
<evidence type="ECO:0000313" key="8">
    <source>
        <dbReference type="EMBL" id="MEE1943858.1"/>
    </source>
</evidence>
<proteinExistence type="predicted"/>
<protein>
    <recommendedName>
        <fullName evidence="2">histidine kinase</fullName>
        <ecNumber evidence="2">2.7.13.3</ecNumber>
    </recommendedName>
</protein>
<dbReference type="InterPro" id="IPR003594">
    <property type="entry name" value="HATPase_dom"/>
</dbReference>
<comment type="caution">
    <text evidence="8">The sequence shown here is derived from an EMBL/GenBank/DDBJ whole genome shotgun (WGS) entry which is preliminary data.</text>
</comment>
<feature type="coiled-coil region" evidence="4">
    <location>
        <begin position="382"/>
        <end position="443"/>
    </location>
</feature>
<evidence type="ECO:0000313" key="9">
    <source>
        <dbReference type="Proteomes" id="UP001336835"/>
    </source>
</evidence>
<dbReference type="Gene3D" id="2.60.40.2380">
    <property type="match status" value="1"/>
</dbReference>
<evidence type="ECO:0000256" key="6">
    <source>
        <dbReference type="SAM" id="SignalP"/>
    </source>
</evidence>
<feature type="transmembrane region" description="Helical" evidence="5">
    <location>
        <begin position="238"/>
        <end position="260"/>
    </location>
</feature>
<feature type="domain" description="Histidine kinase" evidence="7">
    <location>
        <begin position="459"/>
        <end position="708"/>
    </location>
</feature>
<feature type="transmembrane region" description="Helical" evidence="5">
    <location>
        <begin position="176"/>
        <end position="197"/>
    </location>
</feature>
<evidence type="ECO:0000256" key="4">
    <source>
        <dbReference type="SAM" id="Coils"/>
    </source>
</evidence>
<dbReference type="PRINTS" id="PR00344">
    <property type="entry name" value="BCTRLSENSOR"/>
</dbReference>
<feature type="transmembrane region" description="Helical" evidence="5">
    <location>
        <begin position="301"/>
        <end position="319"/>
    </location>
</feature>
<feature type="transmembrane region" description="Helical" evidence="5">
    <location>
        <begin position="326"/>
        <end position="344"/>
    </location>
</feature>
<dbReference type="InterPro" id="IPR011622">
    <property type="entry name" value="7TMR_DISM_rcpt_extracell_dom2"/>
</dbReference>
<organism evidence="8 9">
    <name type="scientific">Pedobacter albus</name>
    <dbReference type="NCBI Taxonomy" id="3113905"/>
    <lineage>
        <taxon>Bacteria</taxon>
        <taxon>Pseudomonadati</taxon>
        <taxon>Bacteroidota</taxon>
        <taxon>Sphingobacteriia</taxon>
        <taxon>Sphingobacteriales</taxon>
        <taxon>Sphingobacteriaceae</taxon>
        <taxon>Pedobacter</taxon>
    </lineage>
</organism>
<feature type="transmembrane region" description="Helical" evidence="5">
    <location>
        <begin position="204"/>
        <end position="226"/>
    </location>
</feature>
<dbReference type="Proteomes" id="UP001336835">
    <property type="component" value="Unassembled WGS sequence"/>
</dbReference>
<dbReference type="InterPro" id="IPR036890">
    <property type="entry name" value="HATPase_C_sf"/>
</dbReference>
<sequence length="708" mass="80372">MKRTVYLLLFLLLTVGNFRAKASDADKGILQNTFSIAYYRDGTNKADLNQVLRQKFTATDKDVLNYGLDTASYWIKFSPKTARQFSGQLLFIDQSRLALAELYVVYPTGEVKLIKPFSSFPYANNGATLGKIFQLPPTLATNDELFLKLRSNETFLAPVSIIDEGALLENFSLRSIIFGLYTGIMVVMFVYNLFLFIIIRDKSYLYYIFYIFFTWLTQISIQGYFAKYFFPEGSTANTYSVVLFSSMALVFTSLFTLSFLNTKVFSKLWHRLIVIYFYLTLLNLVVLCTFGIYAAFLFMQFLTISGTILALAAASFVYFKKHFKPAGYYLVAWSVLLVGAILFVMKDYGAIPYNNFTIYLLQISSAIEVMLLSFALADKINFFKKENEVAQAQALNASLENQKLIREQNIVLEKKVKERTEELENANDTLNVTLTNLKDTQSQLVDAEKMAALGQLTAGIAHEINNPINFVTSNIKPLELDINDLKEIITKYENIDFDKDVKEQVEEIEAFKKQIDIDFVNNEISSLLSGISEGAKRTAEIIRSLRNFSRVDETDMKPIDLNEGLQSTLVLVRNSLPDNLTVIKEYGNLPKVDCLPGKINQVFMNLVTNAIQAIKTKAEQRAEEFLTIRTWYEDQQVKISIKDSGIGMTEEVKHRIFEPFFTTKDIGEGTGLGLSIVFSIIEKHKGHIEVISKPNEGTEFIITLNVNP</sequence>
<evidence type="ECO:0000256" key="5">
    <source>
        <dbReference type="SAM" id="Phobius"/>
    </source>
</evidence>
<keyword evidence="3" id="KW-0597">Phosphoprotein</keyword>
<keyword evidence="5" id="KW-0472">Membrane</keyword>
<feature type="chain" id="PRO_5045293697" description="histidine kinase" evidence="6">
    <location>
        <begin position="23"/>
        <end position="708"/>
    </location>
</feature>
<dbReference type="SMART" id="SM00388">
    <property type="entry name" value="HisKA"/>
    <property type="match status" value="1"/>
</dbReference>
<dbReference type="PANTHER" id="PTHR43065">
    <property type="entry name" value="SENSOR HISTIDINE KINASE"/>
    <property type="match status" value="1"/>
</dbReference>
<dbReference type="RefSeq" id="WP_330106258.1">
    <property type="nucleotide sequence ID" value="NZ_JAZDQT010000001.1"/>
</dbReference>
<dbReference type="Gene3D" id="3.30.565.10">
    <property type="entry name" value="Histidine kinase-like ATPase, C-terminal domain"/>
    <property type="match status" value="1"/>
</dbReference>
<dbReference type="InterPro" id="IPR003661">
    <property type="entry name" value="HisK_dim/P_dom"/>
</dbReference>
<accession>A0ABU7I332</accession>
<evidence type="ECO:0000256" key="1">
    <source>
        <dbReference type="ARBA" id="ARBA00000085"/>
    </source>
</evidence>
<gene>
    <name evidence="8" type="ORF">VRU48_01985</name>
</gene>